<evidence type="ECO:0008006" key="5">
    <source>
        <dbReference type="Google" id="ProtNLM"/>
    </source>
</evidence>
<comment type="caution">
    <text evidence="3">The sequence shown here is derived from an EMBL/GenBank/DDBJ whole genome shotgun (WGS) entry which is preliminary data.</text>
</comment>
<evidence type="ECO:0000256" key="1">
    <source>
        <dbReference type="SAM" id="MobiDB-lite"/>
    </source>
</evidence>
<dbReference type="EMBL" id="CM031815">
    <property type="protein sequence ID" value="KAG6648540.1"/>
    <property type="molecule type" value="Genomic_DNA"/>
</dbReference>
<evidence type="ECO:0000313" key="4">
    <source>
        <dbReference type="Proteomes" id="UP000811609"/>
    </source>
</evidence>
<organism evidence="3 4">
    <name type="scientific">Carya illinoinensis</name>
    <name type="common">Pecan</name>
    <dbReference type="NCBI Taxonomy" id="32201"/>
    <lineage>
        <taxon>Eukaryota</taxon>
        <taxon>Viridiplantae</taxon>
        <taxon>Streptophyta</taxon>
        <taxon>Embryophyta</taxon>
        <taxon>Tracheophyta</taxon>
        <taxon>Spermatophyta</taxon>
        <taxon>Magnoliopsida</taxon>
        <taxon>eudicotyledons</taxon>
        <taxon>Gunneridae</taxon>
        <taxon>Pentapetalae</taxon>
        <taxon>rosids</taxon>
        <taxon>fabids</taxon>
        <taxon>Fagales</taxon>
        <taxon>Juglandaceae</taxon>
        <taxon>Carya</taxon>
    </lineage>
</organism>
<reference evidence="3" key="1">
    <citation type="submission" date="2020-12" db="EMBL/GenBank/DDBJ databases">
        <title>WGS assembly of Carya illinoinensis cv. Pawnee.</title>
        <authorList>
            <person name="Platts A."/>
            <person name="Shu S."/>
            <person name="Wright S."/>
            <person name="Barry K."/>
            <person name="Edger P."/>
            <person name="Pires J.C."/>
            <person name="Schmutz J."/>
        </authorList>
    </citation>
    <scope>NUCLEOTIDE SEQUENCE</scope>
    <source>
        <tissue evidence="3">Leaf</tissue>
    </source>
</reference>
<evidence type="ECO:0000313" key="3">
    <source>
        <dbReference type="EMBL" id="KAG6648540.1"/>
    </source>
</evidence>
<accession>A0A8T1Q5Q5</accession>
<keyword evidence="2" id="KW-0472">Membrane</keyword>
<dbReference type="AlphaFoldDB" id="A0A8T1Q5Q5"/>
<gene>
    <name evidence="3" type="ORF">CIPAW_07G153800</name>
</gene>
<dbReference type="Proteomes" id="UP000811609">
    <property type="component" value="Chromosome 7"/>
</dbReference>
<name>A0A8T1Q5Q5_CARIL</name>
<keyword evidence="4" id="KW-1185">Reference proteome</keyword>
<keyword evidence="2" id="KW-0812">Transmembrane</keyword>
<proteinExistence type="predicted"/>
<keyword evidence="2" id="KW-1133">Transmembrane helix</keyword>
<feature type="transmembrane region" description="Helical" evidence="2">
    <location>
        <begin position="78"/>
        <end position="101"/>
    </location>
</feature>
<evidence type="ECO:0000256" key="2">
    <source>
        <dbReference type="SAM" id="Phobius"/>
    </source>
</evidence>
<feature type="compositionally biased region" description="Basic residues" evidence="1">
    <location>
        <begin position="1"/>
        <end position="20"/>
    </location>
</feature>
<feature type="region of interest" description="Disordered" evidence="1">
    <location>
        <begin position="1"/>
        <end position="21"/>
    </location>
</feature>
<protein>
    <recommendedName>
        <fullName evidence="5">Transmembrane protein</fullName>
    </recommendedName>
</protein>
<sequence>MGKNQGKVKKKKRRKRKKKVAVAIGGAEVGGGAERSKTSVGNQGLCGCTWGACVMANASRDGLERGFDRNDAIRASGFIILCVFLLPFSLSLFLTLEFGLYRFGFLPSSPKVPRALS</sequence>